<reference evidence="1 2" key="1">
    <citation type="submission" date="2024-08" db="EMBL/GenBank/DDBJ databases">
        <title>Genome mining of Saccharopolyspora cebuensis PGLac3 from Nigerian medicinal plant.</title>
        <authorList>
            <person name="Ezeobiora C.E."/>
            <person name="Igbokwe N.H."/>
            <person name="Amin D.H."/>
            <person name="Mendie U.E."/>
        </authorList>
    </citation>
    <scope>NUCLEOTIDE SEQUENCE [LARGE SCALE GENOMIC DNA]</scope>
    <source>
        <strain evidence="1 2">PGLac3</strain>
    </source>
</reference>
<comment type="caution">
    <text evidence="1">The sequence shown here is derived from an EMBL/GenBank/DDBJ whole genome shotgun (WGS) entry which is preliminary data.</text>
</comment>
<gene>
    <name evidence="1" type="ORF">AB8O55_07265</name>
</gene>
<proteinExistence type="predicted"/>
<evidence type="ECO:0000313" key="1">
    <source>
        <dbReference type="EMBL" id="MEY8039193.1"/>
    </source>
</evidence>
<keyword evidence="2" id="KW-1185">Reference proteome</keyword>
<accession>A0ABV4CDS9</accession>
<organism evidence="1 2">
    <name type="scientific">Saccharopolyspora cebuensis</name>
    <dbReference type="NCBI Taxonomy" id="418759"/>
    <lineage>
        <taxon>Bacteria</taxon>
        <taxon>Bacillati</taxon>
        <taxon>Actinomycetota</taxon>
        <taxon>Actinomycetes</taxon>
        <taxon>Pseudonocardiales</taxon>
        <taxon>Pseudonocardiaceae</taxon>
        <taxon>Saccharopolyspora</taxon>
    </lineage>
</organism>
<sequence length="146" mass="16304">MTTTEAPTVITAIIGREFHYARTSAELEAVLDLLLVDGESQVFQWDRPCRQSKDGAINEFPADRLRLTCRDGWGALNYMSPGAHGDLVDSLGAEEAPPVLPFDEEGDLWFPRSASLPLAEVREAVAEFCRTGLRPTCVRWQPGHWY</sequence>
<dbReference type="InterPro" id="IPR025680">
    <property type="entry name" value="DddI"/>
</dbReference>
<name>A0ABV4CDS9_9PSEU</name>
<dbReference type="Proteomes" id="UP001564626">
    <property type="component" value="Unassembled WGS sequence"/>
</dbReference>
<dbReference type="Pfam" id="PF14430">
    <property type="entry name" value="Imm1"/>
    <property type="match status" value="1"/>
</dbReference>
<dbReference type="RefSeq" id="WP_345364693.1">
    <property type="nucleotide sequence ID" value="NZ_BAABII010000012.1"/>
</dbReference>
<protein>
    <submittedName>
        <fullName evidence="1">Imm1 family immunity protein</fullName>
    </submittedName>
</protein>
<evidence type="ECO:0000313" key="2">
    <source>
        <dbReference type="Proteomes" id="UP001564626"/>
    </source>
</evidence>
<dbReference type="EMBL" id="JBGEHV010000009">
    <property type="protein sequence ID" value="MEY8039193.1"/>
    <property type="molecule type" value="Genomic_DNA"/>
</dbReference>